<gene>
    <name evidence="1" type="primary">AADACL4</name>
</gene>
<proteinExistence type="predicted"/>
<dbReference type="EMBL" id="HF583538">
    <property type="protein sequence ID" value="CCQ43035.1"/>
    <property type="molecule type" value="Genomic_DNA"/>
</dbReference>
<accession>L8E711</accession>
<dbReference type="AlphaFoldDB" id="L8E711"/>
<sequence length="94" mass="10198">MFPEDCECCSQLYKGHMIVTLGPRGGRGKYGLYQKPGALVSSILLTKEVLHQCLGQLGRVRSKLTVLLSIQENPNCVCFLPALTMSIAGSSDIL</sequence>
<protein>
    <submittedName>
        <fullName evidence="1">Alternative protein AADACL4</fullName>
    </submittedName>
</protein>
<reference evidence="1" key="1">
    <citation type="journal article" date="2013" name="PLoS ONE">
        <title>Direct detection of alternative open reading frames translation products in human significantly expands the proteome.</title>
        <authorList>
            <person name="Vanderperre B."/>
            <person name="Lucier J.-F."/>
            <person name="Motard J."/>
            <person name="Tremblay G."/>
            <person name="Vanderperre S."/>
            <person name="Wisztorski M."/>
            <person name="Salzet M."/>
            <person name="Boisvert F.-M."/>
            <person name="Roucou X."/>
        </authorList>
    </citation>
    <scope>NUCLEOTIDE SEQUENCE</scope>
</reference>
<organism evidence="1">
    <name type="scientific">Homo sapiens</name>
    <name type="common">Human</name>
    <dbReference type="NCBI Taxonomy" id="9606"/>
    <lineage>
        <taxon>Eukaryota</taxon>
        <taxon>Metazoa</taxon>
        <taxon>Chordata</taxon>
        <taxon>Craniata</taxon>
        <taxon>Vertebrata</taxon>
        <taxon>Euteleostomi</taxon>
        <taxon>Mammalia</taxon>
        <taxon>Eutheria</taxon>
        <taxon>Euarchontoglires</taxon>
        <taxon>Primates</taxon>
        <taxon>Haplorrhini</taxon>
        <taxon>Catarrhini</taxon>
        <taxon>Hominidae</taxon>
        <taxon>Homo</taxon>
    </lineage>
</organism>
<evidence type="ECO:0000313" key="1">
    <source>
        <dbReference type="EMBL" id="CCQ43035.1"/>
    </source>
</evidence>
<dbReference type="OrthoDB" id="408631at2759"/>
<name>L8E711_HUMAN</name>